<dbReference type="GeneID" id="16069449"/>
<gene>
    <name evidence="3" type="ORF">PTSG_09994</name>
</gene>
<dbReference type="GO" id="GO:0000978">
    <property type="term" value="F:RNA polymerase II cis-regulatory region sequence-specific DNA binding"/>
    <property type="evidence" value="ECO:0007669"/>
    <property type="project" value="TreeGrafter"/>
</dbReference>
<dbReference type="Pfam" id="PF25340">
    <property type="entry name" value="BCD_RFX"/>
    <property type="match status" value="1"/>
</dbReference>
<dbReference type="EMBL" id="GL832986">
    <property type="protein sequence ID" value="EGD79426.1"/>
    <property type="molecule type" value="Genomic_DNA"/>
</dbReference>
<dbReference type="InterPro" id="IPR039779">
    <property type="entry name" value="RFX-like"/>
</dbReference>
<dbReference type="STRING" id="946362.F2UP71"/>
<dbReference type="PANTHER" id="PTHR12619:SF33">
    <property type="entry name" value="RFX, ISOFORM H"/>
    <property type="match status" value="1"/>
</dbReference>
<feature type="region of interest" description="Disordered" evidence="1">
    <location>
        <begin position="335"/>
        <end position="356"/>
    </location>
</feature>
<name>F2UP71_SALR5</name>
<sequence>MSQHQHQQGYYQPAPQHQQPPGGVDVAHTSGFDFDLSDVRISSSLPLLDNQDFLNFYNTYETQLLELVETNQLDAIGPFWESQWREASRFSRILDTDDGEKYCHVRDTFIFQRMLSIILPDVLQRMQPAVTKSIRSFSKRLQPWMHAAVAALPPRVAHSKIRTTALFAQRLRRYTGLNHLAQAARDLLAKQHQVAAMNEDFVKIDFNAVADQLVSMCPSCAKHTVIQLHEEFQHVLRDAAPLESWCSWLQSVAHTVLSQQQQPGSNGVDLAKPAANLCLSWSFLSSQVIRDLTLRSAATFGMFHLMRLFCDEYMFFLAEHVVSVNTLSNMPRHMRDGGPLRTLGTGPVQQGGMSHH</sequence>
<dbReference type="RefSeq" id="XP_004988907.1">
    <property type="nucleotide sequence ID" value="XM_004988850.1"/>
</dbReference>
<dbReference type="GO" id="GO:0000981">
    <property type="term" value="F:DNA-binding transcription factor activity, RNA polymerase II-specific"/>
    <property type="evidence" value="ECO:0007669"/>
    <property type="project" value="TreeGrafter"/>
</dbReference>
<dbReference type="InParanoid" id="F2UP71"/>
<feature type="compositionally biased region" description="Low complexity" evidence="1">
    <location>
        <begin position="1"/>
        <end position="23"/>
    </location>
</feature>
<dbReference type="PANTHER" id="PTHR12619">
    <property type="entry name" value="RFX TRANSCRIPTION FACTOR FAMILY"/>
    <property type="match status" value="1"/>
</dbReference>
<feature type="domain" description="RFX1-4/6/8-like BCD" evidence="2">
    <location>
        <begin position="53"/>
        <end position="322"/>
    </location>
</feature>
<feature type="compositionally biased region" description="Polar residues" evidence="1">
    <location>
        <begin position="347"/>
        <end position="356"/>
    </location>
</feature>
<protein>
    <recommendedName>
        <fullName evidence="2">RFX1-4/6/8-like BCD domain-containing protein</fullName>
    </recommendedName>
</protein>
<proteinExistence type="predicted"/>
<evidence type="ECO:0000313" key="4">
    <source>
        <dbReference type="Proteomes" id="UP000007799"/>
    </source>
</evidence>
<dbReference type="KEGG" id="sre:PTSG_09994"/>
<evidence type="ECO:0000313" key="3">
    <source>
        <dbReference type="EMBL" id="EGD79426.1"/>
    </source>
</evidence>
<evidence type="ECO:0000256" key="1">
    <source>
        <dbReference type="SAM" id="MobiDB-lite"/>
    </source>
</evidence>
<dbReference type="OrthoDB" id="10056949at2759"/>
<dbReference type="InterPro" id="IPR057321">
    <property type="entry name" value="RFX1-4/6/8-like_BCD"/>
</dbReference>
<evidence type="ECO:0000259" key="2">
    <source>
        <dbReference type="Pfam" id="PF25340"/>
    </source>
</evidence>
<dbReference type="Proteomes" id="UP000007799">
    <property type="component" value="Unassembled WGS sequence"/>
</dbReference>
<dbReference type="AlphaFoldDB" id="F2UP71"/>
<reference evidence="3" key="1">
    <citation type="submission" date="2009-08" db="EMBL/GenBank/DDBJ databases">
        <title>Annotation of Salpingoeca rosetta.</title>
        <authorList>
            <consortium name="The Broad Institute Genome Sequencing Platform"/>
            <person name="Russ C."/>
            <person name="Cuomo C."/>
            <person name="Burger G."/>
            <person name="Gray M.W."/>
            <person name="Holland P.W.H."/>
            <person name="King N."/>
            <person name="Lang F.B.F."/>
            <person name="Roger A.J."/>
            <person name="Ruiz-Trillo I."/>
            <person name="Young S.K."/>
            <person name="Zeng Q."/>
            <person name="Gargeya S."/>
            <person name="Alvarado L."/>
            <person name="Berlin A."/>
            <person name="Chapman S.B."/>
            <person name="Chen Z."/>
            <person name="Freedman E."/>
            <person name="Gellesch M."/>
            <person name="Goldberg J."/>
            <person name="Griggs A."/>
            <person name="Gujja S."/>
            <person name="Heilman E."/>
            <person name="Heiman D."/>
            <person name="Howarth C."/>
            <person name="Mehta T."/>
            <person name="Neiman D."/>
            <person name="Pearson M."/>
            <person name="Roberts A."/>
            <person name="Saif S."/>
            <person name="Shea T."/>
            <person name="Shenoy N."/>
            <person name="Sisk P."/>
            <person name="Stolte C."/>
            <person name="Sykes S."/>
            <person name="White J."/>
            <person name="Yandava C."/>
            <person name="Haas B."/>
            <person name="Nusbaum C."/>
            <person name="Birren B."/>
        </authorList>
    </citation>
    <scope>NUCLEOTIDE SEQUENCE [LARGE SCALE GENOMIC DNA]</scope>
    <source>
        <strain evidence="3">ATCC 50818</strain>
    </source>
</reference>
<keyword evidence="4" id="KW-1185">Reference proteome</keyword>
<dbReference type="eggNOG" id="KOG3712">
    <property type="taxonomic scope" value="Eukaryota"/>
</dbReference>
<accession>F2UP71</accession>
<organism evidence="4">
    <name type="scientific">Salpingoeca rosetta (strain ATCC 50818 / BSB-021)</name>
    <dbReference type="NCBI Taxonomy" id="946362"/>
    <lineage>
        <taxon>Eukaryota</taxon>
        <taxon>Choanoflagellata</taxon>
        <taxon>Craspedida</taxon>
        <taxon>Salpingoecidae</taxon>
        <taxon>Salpingoeca</taxon>
    </lineage>
</organism>
<feature type="region of interest" description="Disordered" evidence="1">
    <location>
        <begin position="1"/>
        <end position="25"/>
    </location>
</feature>